<feature type="compositionally biased region" description="Low complexity" evidence="6">
    <location>
        <begin position="285"/>
        <end position="309"/>
    </location>
</feature>
<reference evidence="8" key="2">
    <citation type="journal article" date="2022" name="Microbiol. Resour. Announc.">
        <title>Whole-Genome Sequence of Entomortierella parvispora E1425, a Mucoromycotan Fungus Associated with Burkholderiaceae-Related Endosymbiotic Bacteria.</title>
        <authorList>
            <person name="Herlambang A."/>
            <person name="Guo Y."/>
            <person name="Takashima Y."/>
            <person name="Narisawa K."/>
            <person name="Ohta H."/>
            <person name="Nishizawa T."/>
        </authorList>
    </citation>
    <scope>NUCLEOTIDE SEQUENCE</scope>
    <source>
        <strain evidence="8">E1425</strain>
    </source>
</reference>
<gene>
    <name evidence="8" type="ORF">EMPS_08422</name>
</gene>
<dbReference type="Gene3D" id="3.30.2160.10">
    <property type="entry name" value="Hect, E3 ligase catalytic domain"/>
    <property type="match status" value="1"/>
</dbReference>
<feature type="compositionally biased region" description="Low complexity" evidence="6">
    <location>
        <begin position="203"/>
        <end position="223"/>
    </location>
</feature>
<protein>
    <recommendedName>
        <fullName evidence="2">HECT-type E3 ubiquitin transferase</fullName>
        <ecNumber evidence="2">2.3.2.26</ecNumber>
    </recommendedName>
</protein>
<evidence type="ECO:0000259" key="7">
    <source>
        <dbReference type="PROSITE" id="PS50237"/>
    </source>
</evidence>
<dbReference type="SUPFAM" id="SSF56204">
    <property type="entry name" value="Hect, E3 ligase catalytic domain"/>
    <property type="match status" value="1"/>
</dbReference>
<dbReference type="CDD" id="cd00078">
    <property type="entry name" value="HECTc"/>
    <property type="match status" value="1"/>
</dbReference>
<feature type="region of interest" description="Disordered" evidence="6">
    <location>
        <begin position="267"/>
        <end position="311"/>
    </location>
</feature>
<evidence type="ECO:0000313" key="8">
    <source>
        <dbReference type="EMBL" id="GJJ76063.1"/>
    </source>
</evidence>
<dbReference type="Gene3D" id="6.10.130.10">
    <property type="entry name" value="Ubiquitin-protein ligase E3A, N-terminal zinc-binding domain (AZUL)"/>
    <property type="match status" value="1"/>
</dbReference>
<keyword evidence="3" id="KW-0808">Transferase</keyword>
<comment type="caution">
    <text evidence="8">The sequence shown here is derived from an EMBL/GenBank/DDBJ whole genome shotgun (WGS) entry which is preliminary data.</text>
</comment>
<dbReference type="InterPro" id="IPR032353">
    <property type="entry name" value="AZUL"/>
</dbReference>
<feature type="compositionally biased region" description="Polar residues" evidence="6">
    <location>
        <begin position="35"/>
        <end position="46"/>
    </location>
</feature>
<feature type="compositionally biased region" description="Polar residues" evidence="6">
    <location>
        <begin position="80"/>
        <end position="97"/>
    </location>
</feature>
<evidence type="ECO:0000313" key="9">
    <source>
        <dbReference type="Proteomes" id="UP000827284"/>
    </source>
</evidence>
<evidence type="ECO:0000256" key="2">
    <source>
        <dbReference type="ARBA" id="ARBA00012485"/>
    </source>
</evidence>
<evidence type="ECO:0000256" key="4">
    <source>
        <dbReference type="ARBA" id="ARBA00022786"/>
    </source>
</evidence>
<dbReference type="Proteomes" id="UP000827284">
    <property type="component" value="Unassembled WGS sequence"/>
</dbReference>
<dbReference type="PROSITE" id="PS50237">
    <property type="entry name" value="HECT"/>
    <property type="match status" value="1"/>
</dbReference>
<keyword evidence="9" id="KW-1185">Reference proteome</keyword>
<dbReference type="InterPro" id="IPR042556">
    <property type="entry name" value="AZUL_sf"/>
</dbReference>
<organism evidence="8 9">
    <name type="scientific">Entomortierella parvispora</name>
    <dbReference type="NCBI Taxonomy" id="205924"/>
    <lineage>
        <taxon>Eukaryota</taxon>
        <taxon>Fungi</taxon>
        <taxon>Fungi incertae sedis</taxon>
        <taxon>Mucoromycota</taxon>
        <taxon>Mortierellomycotina</taxon>
        <taxon>Mortierellomycetes</taxon>
        <taxon>Mortierellales</taxon>
        <taxon>Mortierellaceae</taxon>
        <taxon>Entomortierella</taxon>
    </lineage>
</organism>
<feature type="region of interest" description="Disordered" evidence="6">
    <location>
        <begin position="1"/>
        <end position="223"/>
    </location>
</feature>
<feature type="compositionally biased region" description="Low complexity" evidence="6">
    <location>
        <begin position="173"/>
        <end position="190"/>
    </location>
</feature>
<dbReference type="Gene3D" id="3.30.2410.10">
    <property type="entry name" value="Hect, E3 ligase catalytic domain"/>
    <property type="match status" value="1"/>
</dbReference>
<dbReference type="OrthoDB" id="8068875at2759"/>
<accession>A0A9P3HGB7</accession>
<name>A0A9P3HGB7_9FUNG</name>
<dbReference type="InterPro" id="IPR000569">
    <property type="entry name" value="HECT_dom"/>
</dbReference>
<sequence>MDKAQDPQSHHEDDMDISENGDPAPPSAPHPHPPTQSIDSNLSNGHGETAMDHTISSAAAKQADTSETSEEMVCLDRGDSSSALGSLYGTTKTAPRNSSSSTSMIATAAGSSAAGSRSSASQLQRRRHVPAAMPGHPYPPQQRSSQLLQQSRIASGGSSSGSGSGSGSGSAGPGAMRSQSSLPPSSSSSSVIRHGRNHTLTDSVSAATTIATTPTPTSTAVTTTSATTATQLQMQQQQLLAQQHQQQMLLQQQQQLQQMQEIQAQQQGQHQHQQLQRQVDYNGTSSSSSSTAMAPHIPQGHGQGQLPQGSWNGLPEVAGGIPTNGTIADQKLVTRYLRQFLQGCGFVPCSTPLCASNPSFSLKDTKEIAAKAIEAATTSGMSGLCPRLVTQPTPPNGAKGEITADPNVDLDIVTFKNLIDKCKEDQDYTPLNARLQIVFSSLSRLSLSFADPTKDPKNPFSLLLSDVQQAYWLLRECPAEAQVLIASASDRIMSSVAARPDLVTPRLMKGIIIIFMYPILKENPWQTSLVSNLCQIVWRSTVPCQRVLQYYLVTPRPNSGTGVASLEDTLSWLVWLVHRYINSRVELIESYLTRAGLPCSTANLDDNVKSALKCLYFFYHINLEAKLIKYNEFYNESLNGFIDFMDDFKRFREKTFSLCSFPFVLTVTTKANILKLESSVLMREKLQLAFFRALFAGVNPPYLVLTIRRDFIIEDALVQLQNKTHEDLKKQLQIKFVNEEGIDEGGVQKEFFQLAMRELIDPKYGMFTTNEESRLCWFAQSPLDDELALDEYNMVGRLIGLAIYNGVILDIHFPLALYKKLAVVAEPQGDPRKLDAQWTLDDLWEVDPLLAKGLGQLETFEGNVQEAYERTFQVEYESFGQTFKHDLVPDGINIPLTNDNRQEYIKEYLKFYFTTSIAKQFKAFSEGFHLVTLGSAIQLFRPEEVEQLICGSPILDFKALQEITQYEGGFTASSKIIKWFWEIVHAYEDKDKKRLLFFATGSDRVPIGGLGQLSFTISKNGPDSMRLPTSHTCYNTLMLCTYSTKERLQERLLTAIGNAEGFGLM</sequence>
<dbReference type="Pfam" id="PF16558">
    <property type="entry name" value="AZUL"/>
    <property type="match status" value="1"/>
</dbReference>
<feature type="compositionally biased region" description="Pro residues" evidence="6">
    <location>
        <begin position="23"/>
        <end position="34"/>
    </location>
</feature>
<dbReference type="GO" id="GO:0016874">
    <property type="term" value="F:ligase activity"/>
    <property type="evidence" value="ECO:0007669"/>
    <property type="project" value="UniProtKB-KW"/>
</dbReference>
<feature type="compositionally biased region" description="Gly residues" evidence="6">
    <location>
        <begin position="158"/>
        <end position="172"/>
    </location>
</feature>
<proteinExistence type="predicted"/>
<dbReference type="SMART" id="SM00119">
    <property type="entry name" value="HECTc"/>
    <property type="match status" value="1"/>
</dbReference>
<dbReference type="GO" id="GO:0061630">
    <property type="term" value="F:ubiquitin protein ligase activity"/>
    <property type="evidence" value="ECO:0007669"/>
    <property type="project" value="UniProtKB-EC"/>
</dbReference>
<dbReference type="GO" id="GO:0000209">
    <property type="term" value="P:protein polyubiquitination"/>
    <property type="evidence" value="ECO:0007669"/>
    <property type="project" value="InterPro"/>
</dbReference>
<keyword evidence="8" id="KW-0436">Ligase</keyword>
<evidence type="ECO:0000256" key="5">
    <source>
        <dbReference type="PROSITE-ProRule" id="PRU00104"/>
    </source>
</evidence>
<feature type="compositionally biased region" description="Low complexity" evidence="6">
    <location>
        <begin position="267"/>
        <end position="278"/>
    </location>
</feature>
<feature type="compositionally biased region" description="Low complexity" evidence="6">
    <location>
        <begin position="141"/>
        <end position="157"/>
    </location>
</feature>
<feature type="compositionally biased region" description="Polar residues" evidence="6">
    <location>
        <begin position="54"/>
        <end position="66"/>
    </location>
</feature>
<evidence type="ECO:0000256" key="3">
    <source>
        <dbReference type="ARBA" id="ARBA00022679"/>
    </source>
</evidence>
<dbReference type="FunFam" id="3.30.2410.10:FF:000003">
    <property type="entry name" value="probable E3 ubiquitin-protein ligase HERC4 isoform X1"/>
    <property type="match status" value="1"/>
</dbReference>
<evidence type="ECO:0000256" key="1">
    <source>
        <dbReference type="ARBA" id="ARBA00000885"/>
    </source>
</evidence>
<feature type="compositionally biased region" description="Low complexity" evidence="6">
    <location>
        <begin position="98"/>
        <end position="121"/>
    </location>
</feature>
<evidence type="ECO:0000256" key="6">
    <source>
        <dbReference type="SAM" id="MobiDB-lite"/>
    </source>
</evidence>
<dbReference type="EMBL" id="BQFW01000012">
    <property type="protein sequence ID" value="GJJ76063.1"/>
    <property type="molecule type" value="Genomic_DNA"/>
</dbReference>
<feature type="compositionally biased region" description="Basic and acidic residues" evidence="6">
    <location>
        <begin position="1"/>
        <end position="13"/>
    </location>
</feature>
<dbReference type="EC" id="2.3.2.26" evidence="2"/>
<feature type="domain" description="HECT" evidence="7">
    <location>
        <begin position="724"/>
        <end position="1065"/>
    </location>
</feature>
<keyword evidence="4 5" id="KW-0833">Ubl conjugation pathway</keyword>
<dbReference type="AlphaFoldDB" id="A0A9P3HGB7"/>
<dbReference type="Gene3D" id="3.90.1750.10">
    <property type="entry name" value="Hect, E3 ligase catalytic domains"/>
    <property type="match status" value="1"/>
</dbReference>
<comment type="catalytic activity">
    <reaction evidence="1">
        <text>S-ubiquitinyl-[E2 ubiquitin-conjugating enzyme]-L-cysteine + [acceptor protein]-L-lysine = [E2 ubiquitin-conjugating enzyme]-L-cysteine + N(6)-ubiquitinyl-[acceptor protein]-L-lysine.</text>
        <dbReference type="EC" id="2.3.2.26"/>
    </reaction>
</comment>
<feature type="active site" description="Glycyl thioester intermediate" evidence="5">
    <location>
        <position position="1033"/>
    </location>
</feature>
<dbReference type="InterPro" id="IPR044611">
    <property type="entry name" value="E3A/B/C-like"/>
</dbReference>
<dbReference type="InterPro" id="IPR035983">
    <property type="entry name" value="Hect_E3_ubiquitin_ligase"/>
</dbReference>
<dbReference type="Pfam" id="PF00632">
    <property type="entry name" value="HECT"/>
    <property type="match status" value="1"/>
</dbReference>
<dbReference type="PANTHER" id="PTHR45700">
    <property type="entry name" value="UBIQUITIN-PROTEIN LIGASE E3C"/>
    <property type="match status" value="1"/>
</dbReference>
<reference evidence="8" key="1">
    <citation type="submission" date="2021-11" db="EMBL/GenBank/DDBJ databases">
        <authorList>
            <person name="Herlambang A."/>
            <person name="Guo Y."/>
            <person name="Takashima Y."/>
            <person name="Nishizawa T."/>
        </authorList>
    </citation>
    <scope>NUCLEOTIDE SEQUENCE</scope>
    <source>
        <strain evidence="8">E1425</strain>
    </source>
</reference>
<dbReference type="PANTHER" id="PTHR45700:SF8">
    <property type="entry name" value="HECT-TYPE E3 UBIQUITIN TRANSFERASE"/>
    <property type="match status" value="1"/>
</dbReference>